<name>C0NKA8_AJECG</name>
<evidence type="ECO:0000313" key="2">
    <source>
        <dbReference type="EMBL" id="EEH08299.1"/>
    </source>
</evidence>
<sequence length="191" mass="21554">MPGIERCMPSQQAVFCHIEKLNPETGLKFLPVSKVITAVLHPLLTEYFFDKLALFDYPDTFGSNERPMPKPITTANKPKRNEQTPGVMNRKLKLASGANLTRCESKRHPEPWAKPAENELSTTSFTWRPISNARVQPLCSCCTRHDLENASALKIEYVGGVVDISLVMLTMTCVSMPTYCWENAIGFHLRR</sequence>
<feature type="region of interest" description="Disordered" evidence="1">
    <location>
        <begin position="65"/>
        <end position="87"/>
    </location>
</feature>
<organism evidence="2 3">
    <name type="scientific">Ajellomyces capsulatus (strain G186AR / H82 / ATCC MYA-2454 / RMSCC 2432)</name>
    <name type="common">Darling's disease fungus</name>
    <name type="synonym">Histoplasma capsulatum</name>
    <dbReference type="NCBI Taxonomy" id="447093"/>
    <lineage>
        <taxon>Eukaryota</taxon>
        <taxon>Fungi</taxon>
        <taxon>Dikarya</taxon>
        <taxon>Ascomycota</taxon>
        <taxon>Pezizomycotina</taxon>
        <taxon>Eurotiomycetes</taxon>
        <taxon>Eurotiomycetidae</taxon>
        <taxon>Onygenales</taxon>
        <taxon>Ajellomycetaceae</taxon>
        <taxon>Histoplasma</taxon>
    </lineage>
</organism>
<evidence type="ECO:0000313" key="3">
    <source>
        <dbReference type="Proteomes" id="UP000001631"/>
    </source>
</evidence>
<accession>C0NKA8</accession>
<dbReference type="HOGENOM" id="CLU_1421071_0_0_1"/>
<dbReference type="InParanoid" id="C0NKA8"/>
<gene>
    <name evidence="2" type="ORF">HCBG_03588</name>
</gene>
<dbReference type="Proteomes" id="UP000001631">
    <property type="component" value="Unassembled WGS sequence"/>
</dbReference>
<dbReference type="AlphaFoldDB" id="C0NKA8"/>
<protein>
    <submittedName>
        <fullName evidence="2">Uncharacterized protein</fullName>
    </submittedName>
</protein>
<dbReference type="EMBL" id="GG663366">
    <property type="protein sequence ID" value="EEH08299.1"/>
    <property type="molecule type" value="Genomic_DNA"/>
</dbReference>
<evidence type="ECO:0000256" key="1">
    <source>
        <dbReference type="SAM" id="MobiDB-lite"/>
    </source>
</evidence>
<dbReference type="RefSeq" id="XP_045288780.1">
    <property type="nucleotide sequence ID" value="XM_045430637.1"/>
</dbReference>
<proteinExistence type="predicted"/>
<dbReference type="GeneID" id="69036604"/>
<reference evidence="2" key="1">
    <citation type="submission" date="2009-02" db="EMBL/GenBank/DDBJ databases">
        <title>The Genome Sequence of Ajellomyces capsulatus strain G186AR.</title>
        <authorList>
            <consortium name="The Broad Institute Genome Sequencing Platform"/>
            <person name="Champion M."/>
            <person name="Cuomo C."/>
            <person name="Ma L.-J."/>
            <person name="Henn M.R."/>
            <person name="Sil A."/>
            <person name="Goldman B."/>
            <person name="Young S.K."/>
            <person name="Kodira C.D."/>
            <person name="Zeng Q."/>
            <person name="Koehrsen M."/>
            <person name="Alvarado L."/>
            <person name="Berlin A."/>
            <person name="Borenstein D."/>
            <person name="Chen Z."/>
            <person name="Engels R."/>
            <person name="Freedman E."/>
            <person name="Gellesch M."/>
            <person name="Goldberg J."/>
            <person name="Griggs A."/>
            <person name="Gujja S."/>
            <person name="Heiman D."/>
            <person name="Hepburn T."/>
            <person name="Howarth C."/>
            <person name="Jen D."/>
            <person name="Larson L."/>
            <person name="Lewis B."/>
            <person name="Mehta T."/>
            <person name="Park D."/>
            <person name="Pearson M."/>
            <person name="Roberts A."/>
            <person name="Saif S."/>
            <person name="Shea T."/>
            <person name="Shenoy N."/>
            <person name="Sisk P."/>
            <person name="Stolte C."/>
            <person name="Sykes S."/>
            <person name="Walk T."/>
            <person name="White J."/>
            <person name="Yandava C."/>
            <person name="Klein B."/>
            <person name="McEwen J.G."/>
            <person name="Puccia R."/>
            <person name="Goldman G.H."/>
            <person name="Felipe M.S."/>
            <person name="Nino-Vega G."/>
            <person name="San-Blas G."/>
            <person name="Taylor J."/>
            <person name="Mendoza L."/>
            <person name="Galagan J."/>
            <person name="Nusbaum C."/>
            <person name="Birren B."/>
        </authorList>
    </citation>
    <scope>NUCLEOTIDE SEQUENCE</scope>
    <source>
        <strain evidence="2">G186AR</strain>
    </source>
</reference>
<keyword evidence="3" id="KW-1185">Reference proteome</keyword>